<comment type="caution">
    <text evidence="2">The sequence shown here is derived from an EMBL/GenBank/DDBJ whole genome shotgun (WGS) entry which is preliminary data.</text>
</comment>
<dbReference type="InterPro" id="IPR007361">
    <property type="entry name" value="DUF427"/>
</dbReference>
<dbReference type="Gene3D" id="2.170.150.40">
    <property type="entry name" value="Domain of unknown function (DUF427)"/>
    <property type="match status" value="1"/>
</dbReference>
<feature type="domain" description="DUF427" evidence="1">
    <location>
        <begin position="40"/>
        <end position="98"/>
    </location>
</feature>
<protein>
    <submittedName>
        <fullName evidence="2">DUF427 domain-containing protein</fullName>
    </submittedName>
</protein>
<dbReference type="Pfam" id="PF04248">
    <property type="entry name" value="NTP_transf_9"/>
    <property type="match status" value="1"/>
</dbReference>
<keyword evidence="3" id="KW-1185">Reference proteome</keyword>
<reference evidence="3" key="1">
    <citation type="journal article" date="2019" name="Int. J. Syst. Evol. Microbiol.">
        <title>The Global Catalogue of Microorganisms (GCM) 10K type strain sequencing project: providing services to taxonomists for standard genome sequencing and annotation.</title>
        <authorList>
            <consortium name="The Broad Institute Genomics Platform"/>
            <consortium name="The Broad Institute Genome Sequencing Center for Infectious Disease"/>
            <person name="Wu L."/>
            <person name="Ma J."/>
        </authorList>
    </citation>
    <scope>NUCLEOTIDE SEQUENCE [LARGE SCALE GENOMIC DNA]</scope>
    <source>
        <strain evidence="3">JCM 32148</strain>
    </source>
</reference>
<gene>
    <name evidence="2" type="ORF">ACFQZ8_02900</name>
</gene>
<dbReference type="EMBL" id="JBHTHM010000057">
    <property type="protein sequence ID" value="MFD0782878.1"/>
    <property type="molecule type" value="Genomic_DNA"/>
</dbReference>
<dbReference type="Proteomes" id="UP001597053">
    <property type="component" value="Unassembled WGS sequence"/>
</dbReference>
<evidence type="ECO:0000313" key="3">
    <source>
        <dbReference type="Proteomes" id="UP001597053"/>
    </source>
</evidence>
<evidence type="ECO:0000313" key="2">
    <source>
        <dbReference type="EMBL" id="MFD0782878.1"/>
    </source>
</evidence>
<name>A0ABW2ZWM7_9ACTN</name>
<evidence type="ECO:0000259" key="1">
    <source>
        <dbReference type="Pfam" id="PF04248"/>
    </source>
</evidence>
<proteinExistence type="predicted"/>
<accession>A0ABW2ZWM7</accession>
<sequence length="120" mass="13624">MGLAWQQGPLSGKAVGRFFVAQPLPERLLFAERLRRRMCVRFCGEWIADSEEVLLHEPGHYPVAYFPVSSVYDGSWCLRRGPTTRHRELGETSWFSRRTAPATWSEQLGSAPSCPAMPRS</sequence>
<dbReference type="InterPro" id="IPR038694">
    <property type="entry name" value="DUF427_sf"/>
</dbReference>
<organism evidence="2 3">
    <name type="scientific">Micromonospora azadirachtae</name>
    <dbReference type="NCBI Taxonomy" id="1970735"/>
    <lineage>
        <taxon>Bacteria</taxon>
        <taxon>Bacillati</taxon>
        <taxon>Actinomycetota</taxon>
        <taxon>Actinomycetes</taxon>
        <taxon>Micromonosporales</taxon>
        <taxon>Micromonosporaceae</taxon>
        <taxon>Micromonospora</taxon>
    </lineage>
</organism>